<dbReference type="SUPFAM" id="SSF55781">
    <property type="entry name" value="GAF domain-like"/>
    <property type="match status" value="1"/>
</dbReference>
<dbReference type="InterPro" id="IPR029787">
    <property type="entry name" value="Nucleotide_cyclase"/>
</dbReference>
<dbReference type="NCBIfam" id="TIGR00229">
    <property type="entry name" value="sensory_box"/>
    <property type="match status" value="1"/>
</dbReference>
<dbReference type="PROSITE" id="PS50112">
    <property type="entry name" value="PAS"/>
    <property type="match status" value="1"/>
</dbReference>
<organism evidence="5 6">
    <name type="scientific">Streptomyces virginiae</name>
    <name type="common">Streptomyces cinnamonensis</name>
    <dbReference type="NCBI Taxonomy" id="1961"/>
    <lineage>
        <taxon>Bacteria</taxon>
        <taxon>Bacillati</taxon>
        <taxon>Actinomycetota</taxon>
        <taxon>Actinomycetes</taxon>
        <taxon>Kitasatosporales</taxon>
        <taxon>Streptomycetaceae</taxon>
        <taxon>Streptomyces</taxon>
    </lineage>
</organism>
<dbReference type="eggNOG" id="COG2203">
    <property type="taxonomic scope" value="Bacteria"/>
</dbReference>
<dbReference type="RefSeq" id="WP_030387314.1">
    <property type="nucleotide sequence ID" value="NZ_LGUV01000383.1"/>
</dbReference>
<evidence type="ECO:0000313" key="5">
    <source>
        <dbReference type="EMBL" id="KOG44476.1"/>
    </source>
</evidence>
<dbReference type="InterPro" id="IPR029016">
    <property type="entry name" value="GAF-like_dom_sf"/>
</dbReference>
<name>A0A0L8M263_STRVG</name>
<evidence type="ECO:0000259" key="4">
    <source>
        <dbReference type="PROSITE" id="PS50887"/>
    </source>
</evidence>
<reference evidence="6" key="1">
    <citation type="submission" date="2015-07" db="EMBL/GenBank/DDBJ databases">
        <authorList>
            <consortium name="Consortium for Microbial Forensics and Genomics (microFORGE)"/>
            <person name="Knight B.M."/>
            <person name="Roberts D.P."/>
            <person name="Lin D."/>
            <person name="Hari K."/>
            <person name="Fletcher J."/>
            <person name="Melcher U."/>
            <person name="Blagden T."/>
            <person name="Winegar R.A."/>
        </authorList>
    </citation>
    <scope>NUCLEOTIDE SEQUENCE [LARGE SCALE GENOMIC DNA]</scope>
    <source>
        <strain evidence="6">NRRL B-1447</strain>
    </source>
</reference>
<gene>
    <name evidence="5" type="ORF">ADK75_35520</name>
</gene>
<dbReference type="SMART" id="SM00267">
    <property type="entry name" value="GGDEF"/>
    <property type="match status" value="1"/>
</dbReference>
<dbReference type="PANTHER" id="PTHR44757:SF2">
    <property type="entry name" value="BIOFILM ARCHITECTURE MAINTENANCE PROTEIN MBAA"/>
    <property type="match status" value="1"/>
</dbReference>
<dbReference type="PATRIC" id="fig|1961.12.peg.7825"/>
<feature type="domain" description="PAC" evidence="3">
    <location>
        <begin position="279"/>
        <end position="331"/>
    </location>
</feature>
<dbReference type="SUPFAM" id="SSF55785">
    <property type="entry name" value="PYP-like sensor domain (PAS domain)"/>
    <property type="match status" value="1"/>
</dbReference>
<dbReference type="CDD" id="cd00130">
    <property type="entry name" value="PAS"/>
    <property type="match status" value="1"/>
</dbReference>
<sequence>METESEPYVRLATLRQLHRVVAELNTARSLADTLQTVVDGIVVGLGYELACVNLVRPDGDLVVAAFAGDPAAEALITGRVGSRASWERRLTMGENWDGLRFIPHTEGWVLMEDDVPQWHTDGPDPRFEDEWHPEDRLYAPMYASGGELLGVISVDRPRNGRRPGAWGREALQMYAFQAAIAISNARLRANMQRALVRLEREQQALRASEESFRQAFEYAPSGMAIAEMGGDQHGRLLRTNDALCRLLGRPASVLRRYSFSDLVHPEDIGTLLRTSAEGGRAELRLGRRDGTYVWVSLRNSVVADAADGPRFLLTHVEDIEERKRHELQLAHRASHDSLTGLPNSAELRARLGARLCRRPQSVRATAVEALDAAFEGRDAYEGHTGHVGHDGLPVGAEAGGAGEHGFHPDGPDRFPGADPFEFPGAPPAPSDGPYDHHVHTVAPATDIDDGTKGLAVLFCDLDGFKSINDRFGHHTGDAVLIEVARRLTTGVRDGDTVARLGGDEFVVLADGLGAADAADLAVRLRNAIIPPIRVDGRAVRVGASFGIGWASCGMSADEVLRSADQRMYIEKRSRSKAHRRAG</sequence>
<protein>
    <submittedName>
        <fullName evidence="5">Diguanylate cyclase</fullName>
    </submittedName>
</protein>
<dbReference type="eggNOG" id="COG2199">
    <property type="taxonomic scope" value="Bacteria"/>
</dbReference>
<evidence type="ECO:0000313" key="6">
    <source>
        <dbReference type="Proteomes" id="UP000037084"/>
    </source>
</evidence>
<dbReference type="Gene3D" id="3.30.70.270">
    <property type="match status" value="1"/>
</dbReference>
<dbReference type="InterPro" id="IPR000700">
    <property type="entry name" value="PAS-assoc_C"/>
</dbReference>
<keyword evidence="1" id="KW-0175">Coiled coil</keyword>
<dbReference type="SMART" id="SM00065">
    <property type="entry name" value="GAF"/>
    <property type="match status" value="1"/>
</dbReference>
<dbReference type="InterPro" id="IPR013767">
    <property type="entry name" value="PAS_fold"/>
</dbReference>
<dbReference type="PROSITE" id="PS50887">
    <property type="entry name" value="GGDEF"/>
    <property type="match status" value="1"/>
</dbReference>
<dbReference type="SMART" id="SM00086">
    <property type="entry name" value="PAC"/>
    <property type="match status" value="1"/>
</dbReference>
<evidence type="ECO:0000256" key="1">
    <source>
        <dbReference type="SAM" id="Coils"/>
    </source>
</evidence>
<dbReference type="SMART" id="SM00091">
    <property type="entry name" value="PAS"/>
    <property type="match status" value="1"/>
</dbReference>
<dbReference type="InterPro" id="IPR000160">
    <property type="entry name" value="GGDEF_dom"/>
</dbReference>
<dbReference type="NCBIfam" id="TIGR00254">
    <property type="entry name" value="GGDEF"/>
    <property type="match status" value="1"/>
</dbReference>
<proteinExistence type="predicted"/>
<dbReference type="Pfam" id="PF01590">
    <property type="entry name" value="GAF"/>
    <property type="match status" value="1"/>
</dbReference>
<accession>A0A0L8M263</accession>
<dbReference type="Pfam" id="PF00990">
    <property type="entry name" value="GGDEF"/>
    <property type="match status" value="1"/>
</dbReference>
<comment type="caution">
    <text evidence="5">The sequence shown here is derived from an EMBL/GenBank/DDBJ whole genome shotgun (WGS) entry which is preliminary data.</text>
</comment>
<dbReference type="AlphaFoldDB" id="A0A0L8M263"/>
<dbReference type="Gene3D" id="3.30.450.40">
    <property type="match status" value="1"/>
</dbReference>
<feature type="domain" description="GGDEF" evidence="4">
    <location>
        <begin position="452"/>
        <end position="582"/>
    </location>
</feature>
<dbReference type="InterPro" id="IPR043128">
    <property type="entry name" value="Rev_trsase/Diguanyl_cyclase"/>
</dbReference>
<dbReference type="InterPro" id="IPR001610">
    <property type="entry name" value="PAC"/>
</dbReference>
<feature type="coiled-coil region" evidence="1">
    <location>
        <begin position="184"/>
        <end position="211"/>
    </location>
</feature>
<evidence type="ECO:0000259" key="3">
    <source>
        <dbReference type="PROSITE" id="PS50113"/>
    </source>
</evidence>
<dbReference type="CDD" id="cd01949">
    <property type="entry name" value="GGDEF"/>
    <property type="match status" value="1"/>
</dbReference>
<dbReference type="InterPro" id="IPR035965">
    <property type="entry name" value="PAS-like_dom_sf"/>
</dbReference>
<dbReference type="OrthoDB" id="23692at2"/>
<dbReference type="PROSITE" id="PS50113">
    <property type="entry name" value="PAC"/>
    <property type="match status" value="1"/>
</dbReference>
<dbReference type="InterPro" id="IPR003018">
    <property type="entry name" value="GAF"/>
</dbReference>
<dbReference type="SUPFAM" id="SSF55073">
    <property type="entry name" value="Nucleotide cyclase"/>
    <property type="match status" value="1"/>
</dbReference>
<dbReference type="Proteomes" id="UP000037084">
    <property type="component" value="Unassembled WGS sequence"/>
</dbReference>
<feature type="domain" description="PAS" evidence="2">
    <location>
        <begin position="208"/>
        <end position="267"/>
    </location>
</feature>
<dbReference type="EMBL" id="LGUV01000383">
    <property type="protein sequence ID" value="KOG44476.1"/>
    <property type="molecule type" value="Genomic_DNA"/>
</dbReference>
<evidence type="ECO:0000259" key="2">
    <source>
        <dbReference type="PROSITE" id="PS50112"/>
    </source>
</evidence>
<dbReference type="FunFam" id="3.30.450.20:FF:000038">
    <property type="entry name" value="Sensor domain-containing diguanylate cyclase"/>
    <property type="match status" value="1"/>
</dbReference>
<dbReference type="Gene3D" id="3.30.450.20">
    <property type="entry name" value="PAS domain"/>
    <property type="match status" value="1"/>
</dbReference>
<dbReference type="InterPro" id="IPR000014">
    <property type="entry name" value="PAS"/>
</dbReference>
<dbReference type="InterPro" id="IPR052155">
    <property type="entry name" value="Biofilm_reg_signaling"/>
</dbReference>
<dbReference type="Pfam" id="PF00989">
    <property type="entry name" value="PAS"/>
    <property type="match status" value="1"/>
</dbReference>
<dbReference type="PANTHER" id="PTHR44757">
    <property type="entry name" value="DIGUANYLATE CYCLASE DGCP"/>
    <property type="match status" value="1"/>
</dbReference>